<sequence>MTSANGLGDLMRDPDEAAARVDAWAQGLAQKAERYRAAQARTEEIRLTSANTDGSVRVTVRADGSVTDLGLSGRARTMPLDELSAQILGTMRRAQAGIASQVAQVMTEEVGDEDPQTRSLLVDNLRSRFPDPDAEDEDEDEDEATGETGQTPGEQQPPARPADDDEENNPW</sequence>
<proteinExistence type="predicted"/>
<feature type="region of interest" description="Disordered" evidence="1">
    <location>
        <begin position="107"/>
        <end position="171"/>
    </location>
</feature>
<evidence type="ECO:0000313" key="3">
    <source>
        <dbReference type="Proteomes" id="UP000549616"/>
    </source>
</evidence>
<dbReference type="InterPro" id="IPR036894">
    <property type="entry name" value="YbaB-like_sf"/>
</dbReference>
<dbReference type="Gene3D" id="3.30.1310.10">
    <property type="entry name" value="Nucleoid-associated protein YbaB-like domain"/>
    <property type="match status" value="1"/>
</dbReference>
<dbReference type="Proteomes" id="UP000549616">
    <property type="component" value="Unassembled WGS sequence"/>
</dbReference>
<dbReference type="EMBL" id="JACCFK010000002">
    <property type="protein sequence ID" value="NYI93205.1"/>
    <property type="molecule type" value="Genomic_DNA"/>
</dbReference>
<reference evidence="2 3" key="1">
    <citation type="submission" date="2020-07" db="EMBL/GenBank/DDBJ databases">
        <title>Sequencing the genomes of 1000 actinobacteria strains.</title>
        <authorList>
            <person name="Klenk H.-P."/>
        </authorList>
    </citation>
    <scope>NUCLEOTIDE SEQUENCE [LARGE SCALE GENOMIC DNA]</scope>
    <source>
        <strain evidence="2 3">DSM 104006</strain>
    </source>
</reference>
<dbReference type="InterPro" id="IPR004401">
    <property type="entry name" value="YbaB/EbfC"/>
</dbReference>
<name>A0A853BEK7_9PSEU</name>
<organism evidence="2 3">
    <name type="scientific">Amycolatopsis endophytica</name>
    <dbReference type="NCBI Taxonomy" id="860233"/>
    <lineage>
        <taxon>Bacteria</taxon>
        <taxon>Bacillati</taxon>
        <taxon>Actinomycetota</taxon>
        <taxon>Actinomycetes</taxon>
        <taxon>Pseudonocardiales</taxon>
        <taxon>Pseudonocardiaceae</taxon>
        <taxon>Amycolatopsis</taxon>
    </lineage>
</organism>
<dbReference type="Pfam" id="PF02575">
    <property type="entry name" value="YbaB_DNA_bd"/>
    <property type="match status" value="1"/>
</dbReference>
<dbReference type="AlphaFoldDB" id="A0A853BEK7"/>
<keyword evidence="3" id="KW-1185">Reference proteome</keyword>
<evidence type="ECO:0000256" key="1">
    <source>
        <dbReference type="SAM" id="MobiDB-lite"/>
    </source>
</evidence>
<protein>
    <recommendedName>
        <fullName evidence="4">YbaB/EbfC DNA-binding family protein</fullName>
    </recommendedName>
</protein>
<feature type="compositionally biased region" description="Acidic residues" evidence="1">
    <location>
        <begin position="132"/>
        <end position="145"/>
    </location>
</feature>
<comment type="caution">
    <text evidence="2">The sequence shown here is derived from an EMBL/GenBank/DDBJ whole genome shotgun (WGS) entry which is preliminary data.</text>
</comment>
<dbReference type="GO" id="GO:0003677">
    <property type="term" value="F:DNA binding"/>
    <property type="evidence" value="ECO:0007669"/>
    <property type="project" value="InterPro"/>
</dbReference>
<evidence type="ECO:0000313" key="2">
    <source>
        <dbReference type="EMBL" id="NYI93205.1"/>
    </source>
</evidence>
<gene>
    <name evidence="2" type="ORF">HNR02_006580</name>
</gene>
<evidence type="ECO:0008006" key="4">
    <source>
        <dbReference type="Google" id="ProtNLM"/>
    </source>
</evidence>
<accession>A0A853BEK7</accession>
<dbReference type="RefSeq" id="WP_179777410.1">
    <property type="nucleotide sequence ID" value="NZ_JACCFK010000002.1"/>
</dbReference>